<name>A0AA40ZSS4_9BACT</name>
<dbReference type="RefSeq" id="WP_021847165.1">
    <property type="nucleotide sequence ID" value="NZ_JAAZTS010000005.1"/>
</dbReference>
<sequence>MEIHNLLDIKSRAELREWLIQNHKTEKECWVVVKRGRPTDDNTFWYIDAVEEALCFGWIDSTTKKIANEITVQKLCPRKPRSNWSELNKERCRRMERLGLMTDAGRAVLPDMSPSGFTIDKDLLQRLHSDPVVWNNFCQFPDLYKRIRIDTIQIKRKQPELFESRLNKFIENTRKGLLYGEWNDNGRLWAP</sequence>
<dbReference type="Proteomes" id="UP000698924">
    <property type="component" value="Unassembled WGS sequence"/>
</dbReference>
<organism evidence="1 2">
    <name type="scientific">Caecibacteroides pullorum</name>
    <dbReference type="NCBI Taxonomy" id="2725562"/>
    <lineage>
        <taxon>Bacteria</taxon>
        <taxon>Pseudomonadati</taxon>
        <taxon>Bacteroidota</taxon>
        <taxon>Bacteroidia</taxon>
        <taxon>Bacteroidales</taxon>
        <taxon>Bacteroidaceae</taxon>
        <taxon>Caecibacteroides</taxon>
    </lineage>
</organism>
<proteinExistence type="predicted"/>
<dbReference type="EMBL" id="JACJMO010000005">
    <property type="protein sequence ID" value="MBM6857114.1"/>
    <property type="molecule type" value="Genomic_DNA"/>
</dbReference>
<comment type="caution">
    <text evidence="1">The sequence shown here is derived from an EMBL/GenBank/DDBJ whole genome shotgun (WGS) entry which is preliminary data.</text>
</comment>
<dbReference type="AlphaFoldDB" id="A0AA40ZSS4"/>
<evidence type="ECO:0000313" key="2">
    <source>
        <dbReference type="Proteomes" id="UP000698924"/>
    </source>
</evidence>
<evidence type="ECO:0000313" key="1">
    <source>
        <dbReference type="EMBL" id="MBM6857114.1"/>
    </source>
</evidence>
<dbReference type="Pfam" id="PF13376">
    <property type="entry name" value="OmdA"/>
    <property type="match status" value="1"/>
</dbReference>
<reference evidence="1 2" key="1">
    <citation type="journal article" date="2021" name="Sci. Rep.">
        <title>The distribution of antibiotic resistance genes in chicken gut microbiota commensals.</title>
        <authorList>
            <person name="Juricova H."/>
            <person name="Matiasovicova J."/>
            <person name="Kubasova T."/>
            <person name="Cejkova D."/>
            <person name="Rychlik I."/>
        </authorList>
    </citation>
    <scope>NUCLEOTIDE SEQUENCE [LARGE SCALE GENOMIC DNA]</scope>
    <source>
        <strain evidence="1 2">An421</strain>
    </source>
</reference>
<protein>
    <submittedName>
        <fullName evidence="1">YdeI/OmpD-associated family protein</fullName>
    </submittedName>
</protein>
<gene>
    <name evidence="1" type="ORF">H6D15_05775</name>
</gene>
<keyword evidence="2" id="KW-1185">Reference proteome</keyword>
<accession>A0AA40ZSS4</accession>